<dbReference type="OrthoDB" id="6238102at2"/>
<dbReference type="Gene3D" id="3.30.2310.20">
    <property type="entry name" value="RelE-like"/>
    <property type="match status" value="1"/>
</dbReference>
<proteinExistence type="predicted"/>
<reference evidence="1 2" key="1">
    <citation type="submission" date="2018-03" db="EMBL/GenBank/DDBJ databases">
        <title>Draft genome sequence of the first documented clinical Siccibacter turicensis isolate in Austria.</title>
        <authorList>
            <person name="Lepuschitz S."/>
            <person name="Pekard-Amenitsch S."/>
            <person name="Haunold R."/>
            <person name="Schill S."/>
            <person name="Mach R."/>
            <person name="Allerberger F."/>
            <person name="Ruppitsch W."/>
            <person name="Forsythe S.J."/>
        </authorList>
    </citation>
    <scope>NUCLEOTIDE SEQUENCE [LARGE SCALE GENOMIC DNA]</scope>
    <source>
        <strain evidence="1 2">6100069499-17</strain>
    </source>
</reference>
<dbReference type="InterPro" id="IPR035093">
    <property type="entry name" value="RelE/ParE_toxin_dom_sf"/>
</dbReference>
<dbReference type="EMBL" id="PYEP01000001">
    <property type="protein sequence ID" value="PSN09921.1"/>
    <property type="molecule type" value="Genomic_DNA"/>
</dbReference>
<evidence type="ECO:0000313" key="2">
    <source>
        <dbReference type="Proteomes" id="UP000240212"/>
    </source>
</evidence>
<dbReference type="Proteomes" id="UP000240212">
    <property type="component" value="Unassembled WGS sequence"/>
</dbReference>
<name>A0A2P8VQV0_9ENTR</name>
<protein>
    <submittedName>
        <fullName evidence="1">Plasmid stabilization protein</fullName>
    </submittedName>
</protein>
<dbReference type="RefSeq" id="WP_106876301.1">
    <property type="nucleotide sequence ID" value="NZ_PYEP01000001.1"/>
</dbReference>
<organism evidence="1 2">
    <name type="scientific">Siccibacter turicensis</name>
    <dbReference type="NCBI Taxonomy" id="357233"/>
    <lineage>
        <taxon>Bacteria</taxon>
        <taxon>Pseudomonadati</taxon>
        <taxon>Pseudomonadota</taxon>
        <taxon>Gammaproteobacteria</taxon>
        <taxon>Enterobacterales</taxon>
        <taxon>Enterobacteriaceae</taxon>
        <taxon>Siccibacter</taxon>
    </lineage>
</organism>
<gene>
    <name evidence="1" type="ORF">C7G83_02105</name>
</gene>
<sequence>MTRANVTFEYTLTVKTCIEDIAFHLVQRSIDPLPVIRRVIDQFEARVASFPLSVQVCPELLQLGCARYREYNLEEGYRVLYSVDNACITVHAILAQRQDIKQLLFKRLIHL</sequence>
<keyword evidence="2" id="KW-1185">Reference proteome</keyword>
<evidence type="ECO:0000313" key="1">
    <source>
        <dbReference type="EMBL" id="PSN09921.1"/>
    </source>
</evidence>
<comment type="caution">
    <text evidence="1">The sequence shown here is derived from an EMBL/GenBank/DDBJ whole genome shotgun (WGS) entry which is preliminary data.</text>
</comment>
<accession>A0A2P8VQV0</accession>
<dbReference type="AlphaFoldDB" id="A0A2P8VQV0"/>